<dbReference type="GO" id="GO:0003838">
    <property type="term" value="F:sterol 24-C-methyltransferase activity"/>
    <property type="evidence" value="ECO:0007669"/>
    <property type="project" value="TreeGrafter"/>
</dbReference>
<evidence type="ECO:0000313" key="3">
    <source>
        <dbReference type="EMBL" id="MBN9671295.1"/>
    </source>
</evidence>
<evidence type="ECO:0000313" key="4">
    <source>
        <dbReference type="Proteomes" id="UP000664096"/>
    </source>
</evidence>
<dbReference type="PANTHER" id="PTHR44068:SF1">
    <property type="entry name" value="HYPOTHETICAL LOC100005854"/>
    <property type="match status" value="1"/>
</dbReference>
<evidence type="ECO:0000256" key="1">
    <source>
        <dbReference type="ARBA" id="ARBA00022679"/>
    </source>
</evidence>
<dbReference type="SUPFAM" id="SSF53335">
    <property type="entry name" value="S-adenosyl-L-methionine-dependent methyltransferases"/>
    <property type="match status" value="1"/>
</dbReference>
<dbReference type="AlphaFoldDB" id="A0A939J4L0"/>
<dbReference type="InterPro" id="IPR013217">
    <property type="entry name" value="Methyltransf_12"/>
</dbReference>
<dbReference type="Gene3D" id="3.40.50.150">
    <property type="entry name" value="Vaccinia Virus protein VP39"/>
    <property type="match status" value="1"/>
</dbReference>
<dbReference type="Pfam" id="PF08242">
    <property type="entry name" value="Methyltransf_12"/>
    <property type="match status" value="1"/>
</dbReference>
<proteinExistence type="predicted"/>
<keyword evidence="3" id="KW-0489">Methyltransferase</keyword>
<dbReference type="EMBL" id="JAEKJZ010000002">
    <property type="protein sequence ID" value="MBN9671295.1"/>
    <property type="molecule type" value="Genomic_DNA"/>
</dbReference>
<dbReference type="RefSeq" id="WP_207141136.1">
    <property type="nucleotide sequence ID" value="NZ_JAEKJZ010000002.1"/>
</dbReference>
<evidence type="ECO:0000259" key="2">
    <source>
        <dbReference type="Pfam" id="PF08242"/>
    </source>
</evidence>
<feature type="domain" description="Methyltransferase type 12" evidence="2">
    <location>
        <begin position="70"/>
        <end position="166"/>
    </location>
</feature>
<organism evidence="3 4">
    <name type="scientific">Roseibium aggregatum</name>
    <dbReference type="NCBI Taxonomy" id="187304"/>
    <lineage>
        <taxon>Bacteria</taxon>
        <taxon>Pseudomonadati</taxon>
        <taxon>Pseudomonadota</taxon>
        <taxon>Alphaproteobacteria</taxon>
        <taxon>Hyphomicrobiales</taxon>
        <taxon>Stappiaceae</taxon>
        <taxon>Roseibium</taxon>
    </lineage>
</organism>
<dbReference type="InterPro" id="IPR050447">
    <property type="entry name" value="Erg6_SMT_methyltransf"/>
</dbReference>
<protein>
    <submittedName>
        <fullName evidence="3">Methyltransferase</fullName>
    </submittedName>
</protein>
<gene>
    <name evidence="3" type="ORF">JF539_13190</name>
</gene>
<dbReference type="PANTHER" id="PTHR44068">
    <property type="entry name" value="ZGC:194242"/>
    <property type="match status" value="1"/>
</dbReference>
<sequence length="224" mass="24349">MRKSSKATDDLDSGRRAVPAYQKAIVGQFKRPHGVLGTVAGWIMANRESNIGRNKWTVGLLALKPGAEVLEIGCGPGIGVKAVLETIEGVHATGLDHSSQMIAQAAKRNGEALKADRLDLFEGVLADLPGDRRFDAVFSCNVLQFVEERQAFLHEVRRRLKPGGTFATTFQPRGRCATARDGRAWISRFAEDLCRAGFQDVDVREEPFGDMPAFCALAVEPGPS</sequence>
<dbReference type="InterPro" id="IPR029063">
    <property type="entry name" value="SAM-dependent_MTases_sf"/>
</dbReference>
<comment type="caution">
    <text evidence="3">The sequence shown here is derived from an EMBL/GenBank/DDBJ whole genome shotgun (WGS) entry which is preliminary data.</text>
</comment>
<dbReference type="Proteomes" id="UP000664096">
    <property type="component" value="Unassembled WGS sequence"/>
</dbReference>
<dbReference type="GO" id="GO:0032259">
    <property type="term" value="P:methylation"/>
    <property type="evidence" value="ECO:0007669"/>
    <property type="project" value="UniProtKB-KW"/>
</dbReference>
<keyword evidence="1" id="KW-0808">Transferase</keyword>
<dbReference type="GO" id="GO:0016126">
    <property type="term" value="P:sterol biosynthetic process"/>
    <property type="evidence" value="ECO:0007669"/>
    <property type="project" value="TreeGrafter"/>
</dbReference>
<dbReference type="CDD" id="cd02440">
    <property type="entry name" value="AdoMet_MTases"/>
    <property type="match status" value="1"/>
</dbReference>
<reference evidence="3" key="1">
    <citation type="submission" date="2020-12" db="EMBL/GenBank/DDBJ databases">
        <title>Oil enriched cultivation method for isolating marine PHA-producing bacteria.</title>
        <authorList>
            <person name="Zheng W."/>
            <person name="Yu S."/>
            <person name="Huang Y."/>
        </authorList>
    </citation>
    <scope>NUCLEOTIDE SEQUENCE</scope>
    <source>
        <strain evidence="3">SY-2-12</strain>
    </source>
</reference>
<name>A0A939J4L0_9HYPH</name>
<accession>A0A939J4L0</accession>